<dbReference type="Proteomes" id="UP000799539">
    <property type="component" value="Unassembled WGS sequence"/>
</dbReference>
<sequence>MCILIIRFWPCGHESCTSTDQCMTAMTTPGMTPFTCFHATKHRTESKSNSDVPCPHCIAQNRKLSLDLMAHDNTSIRSASVASQYSAKERRDSSMTAHVPHKPADKETKADDRAASPLRMTTRPTS</sequence>
<organism evidence="2 3">
    <name type="scientific">Cercospora zeae-maydis SCOH1-5</name>
    <dbReference type="NCBI Taxonomy" id="717836"/>
    <lineage>
        <taxon>Eukaryota</taxon>
        <taxon>Fungi</taxon>
        <taxon>Dikarya</taxon>
        <taxon>Ascomycota</taxon>
        <taxon>Pezizomycotina</taxon>
        <taxon>Dothideomycetes</taxon>
        <taxon>Dothideomycetidae</taxon>
        <taxon>Mycosphaerellales</taxon>
        <taxon>Mycosphaerellaceae</taxon>
        <taxon>Cercospora</taxon>
    </lineage>
</organism>
<proteinExistence type="predicted"/>
<evidence type="ECO:0000256" key="1">
    <source>
        <dbReference type="SAM" id="MobiDB-lite"/>
    </source>
</evidence>
<reference evidence="2" key="1">
    <citation type="journal article" date="2020" name="Stud. Mycol.">
        <title>101 Dothideomycetes genomes: a test case for predicting lifestyles and emergence of pathogens.</title>
        <authorList>
            <person name="Haridas S."/>
            <person name="Albert R."/>
            <person name="Binder M."/>
            <person name="Bloem J."/>
            <person name="Labutti K."/>
            <person name="Salamov A."/>
            <person name="Andreopoulos B."/>
            <person name="Baker S."/>
            <person name="Barry K."/>
            <person name="Bills G."/>
            <person name="Bluhm B."/>
            <person name="Cannon C."/>
            <person name="Castanera R."/>
            <person name="Culley D."/>
            <person name="Daum C."/>
            <person name="Ezra D."/>
            <person name="Gonzalez J."/>
            <person name="Henrissat B."/>
            <person name="Kuo A."/>
            <person name="Liang C."/>
            <person name="Lipzen A."/>
            <person name="Lutzoni F."/>
            <person name="Magnuson J."/>
            <person name="Mondo S."/>
            <person name="Nolan M."/>
            <person name="Ohm R."/>
            <person name="Pangilinan J."/>
            <person name="Park H.-J."/>
            <person name="Ramirez L."/>
            <person name="Alfaro M."/>
            <person name="Sun H."/>
            <person name="Tritt A."/>
            <person name="Yoshinaga Y."/>
            <person name="Zwiers L.-H."/>
            <person name="Turgeon B."/>
            <person name="Goodwin S."/>
            <person name="Spatafora J."/>
            <person name="Crous P."/>
            <person name="Grigoriev I."/>
        </authorList>
    </citation>
    <scope>NUCLEOTIDE SEQUENCE</scope>
    <source>
        <strain evidence="2">SCOH1-5</strain>
    </source>
</reference>
<feature type="region of interest" description="Disordered" evidence="1">
    <location>
        <begin position="78"/>
        <end position="126"/>
    </location>
</feature>
<gene>
    <name evidence="2" type="ORF">CERZMDRAFT_86879</name>
</gene>
<keyword evidence="3" id="KW-1185">Reference proteome</keyword>
<name>A0A6A6F834_9PEZI</name>
<accession>A0A6A6F834</accession>
<dbReference type="AlphaFoldDB" id="A0A6A6F834"/>
<evidence type="ECO:0000313" key="3">
    <source>
        <dbReference type="Proteomes" id="UP000799539"/>
    </source>
</evidence>
<dbReference type="EMBL" id="ML992686">
    <property type="protein sequence ID" value="KAF2209559.1"/>
    <property type="molecule type" value="Genomic_DNA"/>
</dbReference>
<protein>
    <submittedName>
        <fullName evidence="2">Uncharacterized protein</fullName>
    </submittedName>
</protein>
<feature type="compositionally biased region" description="Basic and acidic residues" evidence="1">
    <location>
        <begin position="102"/>
        <end position="114"/>
    </location>
</feature>
<dbReference type="OrthoDB" id="10311174at2759"/>
<evidence type="ECO:0000313" key="2">
    <source>
        <dbReference type="EMBL" id="KAF2209559.1"/>
    </source>
</evidence>